<reference evidence="4" key="1">
    <citation type="submission" date="2013-08" db="EMBL/GenBank/DDBJ databases">
        <authorList>
            <person name="Mendez C."/>
            <person name="Richter M."/>
            <person name="Ferrer M."/>
            <person name="Sanchez J."/>
        </authorList>
    </citation>
    <scope>NUCLEOTIDE SEQUENCE</scope>
</reference>
<organism evidence="4">
    <name type="scientific">mine drainage metagenome</name>
    <dbReference type="NCBI Taxonomy" id="410659"/>
    <lineage>
        <taxon>unclassified sequences</taxon>
        <taxon>metagenomes</taxon>
        <taxon>ecological metagenomes</taxon>
    </lineage>
</organism>
<dbReference type="InterPro" id="IPR027417">
    <property type="entry name" value="P-loop_NTPase"/>
</dbReference>
<dbReference type="InterPro" id="IPR050921">
    <property type="entry name" value="T4SS_GSP_E_ATPase"/>
</dbReference>
<dbReference type="AlphaFoldDB" id="T0ZL78"/>
<sequence>HSPTFEQAVTDALRENPDVLVISEMRTPEVIRLTLSAAETGHLVLATMHSASCAEALSRICLSFPAEIQGSIRAQLADVLVGVVCQRLDFIAAHHLRAPRCEMLLASIAAKGTLRAGQFSQIPNVILSGGEEGMWTFERYQRWMEQKTDWVQPALTHSTLPEQTVKGVNLPQTPSTPATRARRPGTAGGDLHRRGGGPQRAGASDRGAD</sequence>
<evidence type="ECO:0000256" key="2">
    <source>
        <dbReference type="SAM" id="MobiDB-lite"/>
    </source>
</evidence>
<comment type="caution">
    <text evidence="4">The sequence shown here is derived from an EMBL/GenBank/DDBJ whole genome shotgun (WGS) entry which is preliminary data.</text>
</comment>
<name>T0ZL78_9ZZZZ</name>
<dbReference type="PANTHER" id="PTHR30486">
    <property type="entry name" value="TWITCHING MOTILITY PROTEIN PILT"/>
    <property type="match status" value="1"/>
</dbReference>
<gene>
    <name evidence="4" type="ORF">B2A_14450</name>
</gene>
<feature type="non-terminal residue" evidence="4">
    <location>
        <position position="209"/>
    </location>
</feature>
<dbReference type="GO" id="GO:0016887">
    <property type="term" value="F:ATP hydrolysis activity"/>
    <property type="evidence" value="ECO:0007669"/>
    <property type="project" value="InterPro"/>
</dbReference>
<feature type="domain" description="Bacterial type II secretion system protein E" evidence="3">
    <location>
        <begin position="4"/>
        <end position="88"/>
    </location>
</feature>
<accession>T0ZL78</accession>
<protein>
    <submittedName>
        <fullName evidence="4">Twitching mobility protein</fullName>
    </submittedName>
</protein>
<evidence type="ECO:0000313" key="4">
    <source>
        <dbReference type="EMBL" id="EQD29474.1"/>
    </source>
</evidence>
<dbReference type="EMBL" id="AUZZ01010498">
    <property type="protein sequence ID" value="EQD29474.1"/>
    <property type="molecule type" value="Genomic_DNA"/>
</dbReference>
<evidence type="ECO:0000256" key="1">
    <source>
        <dbReference type="ARBA" id="ARBA00006611"/>
    </source>
</evidence>
<feature type="region of interest" description="Disordered" evidence="2">
    <location>
        <begin position="161"/>
        <end position="209"/>
    </location>
</feature>
<reference evidence="4" key="2">
    <citation type="journal article" date="2014" name="ISME J.">
        <title>Microbial stratification in low pH oxic and suboxic macroscopic growths along an acid mine drainage.</title>
        <authorList>
            <person name="Mendez-Garcia C."/>
            <person name="Mesa V."/>
            <person name="Sprenger R.R."/>
            <person name="Richter M."/>
            <person name="Diez M.S."/>
            <person name="Solano J."/>
            <person name="Bargiela R."/>
            <person name="Golyshina O.V."/>
            <person name="Manteca A."/>
            <person name="Ramos J.L."/>
            <person name="Gallego J.R."/>
            <person name="Llorente I."/>
            <person name="Martins Dos Santos V.A."/>
            <person name="Jensen O.N."/>
            <person name="Pelaez A.I."/>
            <person name="Sanchez J."/>
            <person name="Ferrer M."/>
        </authorList>
    </citation>
    <scope>NUCLEOTIDE SEQUENCE</scope>
</reference>
<comment type="similarity">
    <text evidence="1">Belongs to the GSP E family.</text>
</comment>
<evidence type="ECO:0000259" key="3">
    <source>
        <dbReference type="Pfam" id="PF00437"/>
    </source>
</evidence>
<dbReference type="InterPro" id="IPR001482">
    <property type="entry name" value="T2SS/T4SS_dom"/>
</dbReference>
<dbReference type="Pfam" id="PF00437">
    <property type="entry name" value="T2SSE"/>
    <property type="match status" value="1"/>
</dbReference>
<dbReference type="Gene3D" id="3.40.50.300">
    <property type="entry name" value="P-loop containing nucleotide triphosphate hydrolases"/>
    <property type="match status" value="1"/>
</dbReference>
<feature type="non-terminal residue" evidence="4">
    <location>
        <position position="1"/>
    </location>
</feature>
<proteinExistence type="inferred from homology"/>
<dbReference type="PANTHER" id="PTHR30486:SF16">
    <property type="entry name" value="TWITCHING MOTILITY PROTEIN PILT"/>
    <property type="match status" value="1"/>
</dbReference>
<dbReference type="SUPFAM" id="SSF52540">
    <property type="entry name" value="P-loop containing nucleoside triphosphate hydrolases"/>
    <property type="match status" value="1"/>
</dbReference>